<protein>
    <submittedName>
        <fullName evidence="2">Uncharacterized protein</fullName>
    </submittedName>
</protein>
<comment type="caution">
    <text evidence="2">The sequence shown here is derived from an EMBL/GenBank/DDBJ whole genome shotgun (WGS) entry which is preliminary data.</text>
</comment>
<organism evidence="2 3">
    <name type="scientific">Cymbomonas tetramitiformis</name>
    <dbReference type="NCBI Taxonomy" id="36881"/>
    <lineage>
        <taxon>Eukaryota</taxon>
        <taxon>Viridiplantae</taxon>
        <taxon>Chlorophyta</taxon>
        <taxon>Pyramimonadophyceae</taxon>
        <taxon>Pyramimonadales</taxon>
        <taxon>Pyramimonadaceae</taxon>
        <taxon>Cymbomonas</taxon>
    </lineage>
</organism>
<name>A0AAE0EM85_9CHLO</name>
<reference evidence="2 3" key="1">
    <citation type="journal article" date="2015" name="Genome Biol. Evol.">
        <title>Comparative Genomics of a Bacterivorous Green Alga Reveals Evolutionary Causalities and Consequences of Phago-Mixotrophic Mode of Nutrition.</title>
        <authorList>
            <person name="Burns J.A."/>
            <person name="Paasch A."/>
            <person name="Narechania A."/>
            <person name="Kim E."/>
        </authorList>
    </citation>
    <scope>NUCLEOTIDE SEQUENCE [LARGE SCALE GENOMIC DNA]</scope>
    <source>
        <strain evidence="2 3">PLY_AMNH</strain>
    </source>
</reference>
<keyword evidence="3" id="KW-1185">Reference proteome</keyword>
<evidence type="ECO:0000313" key="3">
    <source>
        <dbReference type="Proteomes" id="UP001190700"/>
    </source>
</evidence>
<accession>A0AAE0EM85</accession>
<evidence type="ECO:0000256" key="1">
    <source>
        <dbReference type="SAM" id="MobiDB-lite"/>
    </source>
</evidence>
<proteinExistence type="predicted"/>
<dbReference type="EMBL" id="LGRX02035650">
    <property type="protein sequence ID" value="KAK3233693.1"/>
    <property type="molecule type" value="Genomic_DNA"/>
</dbReference>
<dbReference type="Proteomes" id="UP001190700">
    <property type="component" value="Unassembled WGS sequence"/>
</dbReference>
<feature type="region of interest" description="Disordered" evidence="1">
    <location>
        <begin position="196"/>
        <end position="216"/>
    </location>
</feature>
<sequence>MPVVGGRFLSNQTRAFWKQSLESLPTAPVLLSTRVSMSSSGLPNQEPPIARVTRKKMFTVAAENQHWDFLKGSGPAAPPKMLSDAPKDNAFKPSWKVKKPAHAIDPHRDSITTHTRREERAGRVLEQRRVVLRDRDFIGGLDVVSGEERYNPPKNPAKPHGMKYLPERPTEHFVKQEARANSYQTRIELRKEVIRSEGLRPGRKTVGVADNFDPYH</sequence>
<evidence type="ECO:0000313" key="2">
    <source>
        <dbReference type="EMBL" id="KAK3233693.1"/>
    </source>
</evidence>
<gene>
    <name evidence="2" type="ORF">CYMTET_56027</name>
</gene>
<dbReference type="AlphaFoldDB" id="A0AAE0EM85"/>